<sequence>MEPSIILAVVVIAMGSFIQSATGFGLAIATAPILIFISIDYVPAPITIIGLILSLFNAWQYRSNFSLQGLLHALVGRVPGSLAGGAVLMWVNAAQLTLLIGLSVIAAVLVSLLPIKIEPTPKRLAIAGFFSGLFGTSAGIGGPPMALLMQHGEANVIRANLSAFFVVSSILSLLVQGGAGYLNWHHFSLTLPLIPACLVGYYVAKKTNHLLSKQQIRMMSLTLCSVSGVSAVVSYLY</sequence>
<keyword evidence="3" id="KW-0813">Transport</keyword>
<feature type="transmembrane region" description="Helical" evidence="8">
    <location>
        <begin position="6"/>
        <end position="29"/>
    </location>
</feature>
<dbReference type="RefSeq" id="WP_233052070.1">
    <property type="nucleotide sequence ID" value="NZ_JAIMJA010000005.1"/>
</dbReference>
<gene>
    <name evidence="9" type="ORF">K6Y31_06870</name>
</gene>
<evidence type="ECO:0000256" key="7">
    <source>
        <dbReference type="ARBA" id="ARBA00023136"/>
    </source>
</evidence>
<keyword evidence="6 8" id="KW-1133">Transmembrane helix</keyword>
<keyword evidence="5 8" id="KW-0812">Transmembrane</keyword>
<feature type="transmembrane region" description="Helical" evidence="8">
    <location>
        <begin position="123"/>
        <end position="149"/>
    </location>
</feature>
<reference evidence="9 10" key="1">
    <citation type="journal article" date="2022" name="Environ. Microbiol. Rep.">
        <title>Eco-phylogenetic analyses reveal divergent evolution of vitamin B12 metabolism in the marine bacterial family 'Psychromonadaceae'.</title>
        <authorList>
            <person name="Jin X."/>
            <person name="Yang Y."/>
            <person name="Cao H."/>
            <person name="Gao B."/>
            <person name="Zhao Z."/>
        </authorList>
    </citation>
    <scope>NUCLEOTIDE SEQUENCE [LARGE SCALE GENOMIC DNA]</scope>
    <source>
        <strain evidence="9 10">MKS20</strain>
    </source>
</reference>
<feature type="transmembrane region" description="Helical" evidence="8">
    <location>
        <begin position="41"/>
        <end position="59"/>
    </location>
</feature>
<dbReference type="InterPro" id="IPR002781">
    <property type="entry name" value="TM_pro_TauE-like"/>
</dbReference>
<evidence type="ECO:0000256" key="4">
    <source>
        <dbReference type="ARBA" id="ARBA00022475"/>
    </source>
</evidence>
<evidence type="ECO:0000256" key="6">
    <source>
        <dbReference type="ARBA" id="ARBA00022989"/>
    </source>
</evidence>
<comment type="subcellular location">
    <subcellularLocation>
        <location evidence="1 8">Cell membrane</location>
        <topology evidence="1 8">Multi-pass membrane protein</topology>
    </subcellularLocation>
</comment>
<feature type="transmembrane region" description="Helical" evidence="8">
    <location>
        <begin position="98"/>
        <end position="117"/>
    </location>
</feature>
<feature type="transmembrane region" description="Helical" evidence="8">
    <location>
        <begin position="216"/>
        <end position="236"/>
    </location>
</feature>
<comment type="caution">
    <text evidence="9">The sequence shown here is derived from an EMBL/GenBank/DDBJ whole genome shotgun (WGS) entry which is preliminary data.</text>
</comment>
<evidence type="ECO:0000313" key="10">
    <source>
        <dbReference type="Proteomes" id="UP001201273"/>
    </source>
</evidence>
<name>A0ABS8W8J3_9GAMM</name>
<evidence type="ECO:0000256" key="3">
    <source>
        <dbReference type="ARBA" id="ARBA00022448"/>
    </source>
</evidence>
<proteinExistence type="inferred from homology"/>
<keyword evidence="7 8" id="KW-0472">Membrane</keyword>
<dbReference type="Pfam" id="PF01925">
    <property type="entry name" value="TauE"/>
    <property type="match status" value="1"/>
</dbReference>
<dbReference type="EMBL" id="JAIMJA010000005">
    <property type="protein sequence ID" value="MCE2594533.1"/>
    <property type="molecule type" value="Genomic_DNA"/>
</dbReference>
<keyword evidence="4 8" id="KW-1003">Cell membrane</keyword>
<feature type="transmembrane region" description="Helical" evidence="8">
    <location>
        <begin position="161"/>
        <end position="181"/>
    </location>
</feature>
<evidence type="ECO:0000313" key="9">
    <source>
        <dbReference type="EMBL" id="MCE2594533.1"/>
    </source>
</evidence>
<evidence type="ECO:0000256" key="5">
    <source>
        <dbReference type="ARBA" id="ARBA00022692"/>
    </source>
</evidence>
<dbReference type="InterPro" id="IPR052017">
    <property type="entry name" value="TSUP"/>
</dbReference>
<dbReference type="PANTHER" id="PTHR30269:SF37">
    <property type="entry name" value="MEMBRANE TRANSPORTER PROTEIN"/>
    <property type="match status" value="1"/>
</dbReference>
<feature type="transmembrane region" description="Helical" evidence="8">
    <location>
        <begin position="187"/>
        <end position="204"/>
    </location>
</feature>
<protein>
    <recommendedName>
        <fullName evidence="8">Probable membrane transporter protein</fullName>
    </recommendedName>
</protein>
<evidence type="ECO:0000256" key="8">
    <source>
        <dbReference type="RuleBase" id="RU363041"/>
    </source>
</evidence>
<comment type="similarity">
    <text evidence="2 8">Belongs to the 4-toluene sulfonate uptake permease (TSUP) (TC 2.A.102) family.</text>
</comment>
<dbReference type="Proteomes" id="UP001201273">
    <property type="component" value="Unassembled WGS sequence"/>
</dbReference>
<evidence type="ECO:0000256" key="2">
    <source>
        <dbReference type="ARBA" id="ARBA00009142"/>
    </source>
</evidence>
<dbReference type="PANTHER" id="PTHR30269">
    <property type="entry name" value="TRANSMEMBRANE PROTEIN YFCA"/>
    <property type="match status" value="1"/>
</dbReference>
<evidence type="ECO:0000256" key="1">
    <source>
        <dbReference type="ARBA" id="ARBA00004651"/>
    </source>
</evidence>
<accession>A0ABS8W8J3</accession>
<feature type="transmembrane region" description="Helical" evidence="8">
    <location>
        <begin position="71"/>
        <end position="91"/>
    </location>
</feature>
<organism evidence="9 10">
    <name type="scientific">Motilimonas cestriensis</name>
    <dbReference type="NCBI Taxonomy" id="2742685"/>
    <lineage>
        <taxon>Bacteria</taxon>
        <taxon>Pseudomonadati</taxon>
        <taxon>Pseudomonadota</taxon>
        <taxon>Gammaproteobacteria</taxon>
        <taxon>Alteromonadales</taxon>
        <taxon>Alteromonadales genera incertae sedis</taxon>
        <taxon>Motilimonas</taxon>
    </lineage>
</organism>
<keyword evidence="10" id="KW-1185">Reference proteome</keyword>